<sequence length="492" mass="49260">MANGDDPGIGGILGGVGDIVNNVTATVNYWSDPWGNTFKALQGAAVSMTRDIMPALTSATLPDLTTDWFINAYKISFATAIFVAVLLLIPQAVRTARGAQAGRDLVESIGLYFGLFLVGAMFGPALGIILIQFFHSLTDVFVAAGLTGTLDSITVQFETMLNQTDPVGISGGVVMAVPLMTCIILGLFLVLLMLLVQLVTLYFTGVLFPLGLVWIIDKNKRGFGLKIATLWIGILAAHPLLFLLLGLAFSMMANQLNAFGNNFSLQSMVTLLVAIIALMMAAFSPVLLMKFAPVIPMAFGGTNGPSAGTIGPIGAPNITEATSRFYQANTEDAPVKPTSPSSPPDSAGAPAPAGTTTASLAEAAGTAGATTGASTETAGAKGTGGGRTVITSGSAREQGASDHTAAGTGVAATLGAAGTEGAAGSTATVGAEGALAAAGTAESATGAGAVVGAPTLIAALGIAAVHKGAQLVQQAGEKAAASMDDTPNVGGS</sequence>
<keyword evidence="2" id="KW-0812">Transmembrane</keyword>
<feature type="transmembrane region" description="Helical" evidence="2">
    <location>
        <begin position="68"/>
        <end position="89"/>
    </location>
</feature>
<evidence type="ECO:0000256" key="2">
    <source>
        <dbReference type="SAM" id="Phobius"/>
    </source>
</evidence>
<keyword evidence="2" id="KW-1133">Transmembrane helix</keyword>
<proteinExistence type="predicted"/>
<feature type="transmembrane region" description="Helical" evidence="2">
    <location>
        <begin position="228"/>
        <end position="249"/>
    </location>
</feature>
<feature type="compositionally biased region" description="Low complexity" evidence="1">
    <location>
        <begin position="344"/>
        <end position="380"/>
    </location>
</feature>
<evidence type="ECO:0008006" key="5">
    <source>
        <dbReference type="Google" id="ProtNLM"/>
    </source>
</evidence>
<gene>
    <name evidence="3" type="ORF">E3O44_06875</name>
</gene>
<comment type="caution">
    <text evidence="3">The sequence shown here is derived from an EMBL/GenBank/DDBJ whole genome shotgun (WGS) entry which is preliminary data.</text>
</comment>
<name>A0ABY2IC01_9MICO</name>
<accession>A0ABY2IC01</accession>
<evidence type="ECO:0000313" key="4">
    <source>
        <dbReference type="Proteomes" id="UP000297608"/>
    </source>
</evidence>
<dbReference type="EMBL" id="SOFG01000011">
    <property type="protein sequence ID" value="TFB86884.1"/>
    <property type="molecule type" value="Genomic_DNA"/>
</dbReference>
<organism evidence="3 4">
    <name type="scientific">Cryobacterium algoricola</name>
    <dbReference type="NCBI Taxonomy" id="1259183"/>
    <lineage>
        <taxon>Bacteria</taxon>
        <taxon>Bacillati</taxon>
        <taxon>Actinomycetota</taxon>
        <taxon>Actinomycetes</taxon>
        <taxon>Micrococcales</taxon>
        <taxon>Microbacteriaceae</taxon>
        <taxon>Cryobacterium</taxon>
    </lineage>
</organism>
<feature type="transmembrane region" description="Helical" evidence="2">
    <location>
        <begin position="199"/>
        <end position="216"/>
    </location>
</feature>
<evidence type="ECO:0000313" key="3">
    <source>
        <dbReference type="EMBL" id="TFB86884.1"/>
    </source>
</evidence>
<keyword evidence="2" id="KW-0472">Membrane</keyword>
<evidence type="ECO:0000256" key="1">
    <source>
        <dbReference type="SAM" id="MobiDB-lite"/>
    </source>
</evidence>
<feature type="transmembrane region" description="Helical" evidence="2">
    <location>
        <begin position="269"/>
        <end position="288"/>
    </location>
</feature>
<dbReference type="Proteomes" id="UP000297608">
    <property type="component" value="Unassembled WGS sequence"/>
</dbReference>
<keyword evidence="4" id="KW-1185">Reference proteome</keyword>
<protein>
    <recommendedName>
        <fullName evidence="5">Type IV secretion system protein</fullName>
    </recommendedName>
</protein>
<feature type="region of interest" description="Disordered" evidence="1">
    <location>
        <begin position="331"/>
        <end position="404"/>
    </location>
</feature>
<reference evidence="3 4" key="1">
    <citation type="submission" date="2019-03" db="EMBL/GenBank/DDBJ databases">
        <title>Genomics of glacier-inhabiting Cryobacterium strains.</title>
        <authorList>
            <person name="Liu Q."/>
            <person name="Xin Y.-H."/>
        </authorList>
    </citation>
    <scope>NUCLEOTIDE SEQUENCE [LARGE SCALE GENOMIC DNA]</scope>
    <source>
        <strain evidence="3 4">MDB2-B</strain>
    </source>
</reference>
<dbReference type="RefSeq" id="WP_134533856.1">
    <property type="nucleotide sequence ID" value="NZ_SOFG01000011.1"/>
</dbReference>
<feature type="transmembrane region" description="Helical" evidence="2">
    <location>
        <begin position="109"/>
        <end position="134"/>
    </location>
</feature>
<feature type="transmembrane region" description="Helical" evidence="2">
    <location>
        <begin position="173"/>
        <end position="193"/>
    </location>
</feature>